<keyword evidence="9" id="KW-1185">Reference proteome</keyword>
<organism evidence="9 10">
    <name type="scientific">Bombus terrestris</name>
    <name type="common">Buff-tailed bumblebee</name>
    <name type="synonym">Apis terrestris</name>
    <dbReference type="NCBI Taxonomy" id="30195"/>
    <lineage>
        <taxon>Eukaryota</taxon>
        <taxon>Metazoa</taxon>
        <taxon>Ecdysozoa</taxon>
        <taxon>Arthropoda</taxon>
        <taxon>Hexapoda</taxon>
        <taxon>Insecta</taxon>
        <taxon>Pterygota</taxon>
        <taxon>Neoptera</taxon>
        <taxon>Endopterygota</taxon>
        <taxon>Hymenoptera</taxon>
        <taxon>Apocrita</taxon>
        <taxon>Aculeata</taxon>
        <taxon>Apoidea</taxon>
        <taxon>Anthophila</taxon>
        <taxon>Apidae</taxon>
        <taxon>Bombus</taxon>
        <taxon>Bombus</taxon>
    </lineage>
</organism>
<evidence type="ECO:0000256" key="6">
    <source>
        <dbReference type="SAM" id="MobiDB-lite"/>
    </source>
</evidence>
<feature type="chain" id="PRO_5039239353" evidence="7">
    <location>
        <begin position="17"/>
        <end position="116"/>
    </location>
</feature>
<gene>
    <name evidence="10" type="primary">LOC100643150</name>
</gene>
<dbReference type="OrthoDB" id="6020543at2759"/>
<feature type="signal peptide" evidence="7">
    <location>
        <begin position="1"/>
        <end position="16"/>
    </location>
</feature>
<dbReference type="GeneID" id="100643150"/>
<evidence type="ECO:0000256" key="5">
    <source>
        <dbReference type="ARBA" id="ARBA00023180"/>
    </source>
</evidence>
<protein>
    <submittedName>
        <fullName evidence="10">Peritrophin-1 isoform X1</fullName>
    </submittedName>
</protein>
<keyword evidence="5" id="KW-0325">Glycoprotein</keyword>
<dbReference type="Proteomes" id="UP000835206">
    <property type="component" value="Chromosome 1"/>
</dbReference>
<dbReference type="SMART" id="SM00494">
    <property type="entry name" value="ChtBD2"/>
    <property type="match status" value="1"/>
</dbReference>
<proteinExistence type="predicted"/>
<evidence type="ECO:0000256" key="1">
    <source>
        <dbReference type="ARBA" id="ARBA00022669"/>
    </source>
</evidence>
<dbReference type="InterPro" id="IPR051940">
    <property type="entry name" value="Chitin_bind-dev_reg"/>
</dbReference>
<dbReference type="Pfam" id="PF01607">
    <property type="entry name" value="CBM_14"/>
    <property type="match status" value="1"/>
</dbReference>
<reference evidence="10" key="1">
    <citation type="submission" date="2025-08" db="UniProtKB">
        <authorList>
            <consortium name="RefSeq"/>
        </authorList>
    </citation>
    <scope>IDENTIFICATION</scope>
</reference>
<evidence type="ECO:0000256" key="2">
    <source>
        <dbReference type="ARBA" id="ARBA00022729"/>
    </source>
</evidence>
<feature type="region of interest" description="Disordered" evidence="6">
    <location>
        <begin position="79"/>
        <end position="116"/>
    </location>
</feature>
<feature type="domain" description="Chitin-binding type-2" evidence="8">
    <location>
        <begin position="21"/>
        <end position="80"/>
    </location>
</feature>
<evidence type="ECO:0000313" key="10">
    <source>
        <dbReference type="RefSeq" id="XP_003393343.1"/>
    </source>
</evidence>
<evidence type="ECO:0000256" key="4">
    <source>
        <dbReference type="ARBA" id="ARBA00023157"/>
    </source>
</evidence>
<dbReference type="GO" id="GO:0008061">
    <property type="term" value="F:chitin binding"/>
    <property type="evidence" value="ECO:0007669"/>
    <property type="project" value="UniProtKB-KW"/>
</dbReference>
<dbReference type="PROSITE" id="PS50940">
    <property type="entry name" value="CHIT_BIND_II"/>
    <property type="match status" value="1"/>
</dbReference>
<keyword evidence="3" id="KW-0677">Repeat</keyword>
<dbReference type="RefSeq" id="XP_003393343.1">
    <property type="nucleotide sequence ID" value="XM_003393295.4"/>
</dbReference>
<dbReference type="AlphaFoldDB" id="A0A9B0BKU8"/>
<keyword evidence="4" id="KW-1015">Disulfide bond</keyword>
<dbReference type="GO" id="GO:0005576">
    <property type="term" value="C:extracellular region"/>
    <property type="evidence" value="ECO:0007669"/>
    <property type="project" value="InterPro"/>
</dbReference>
<evidence type="ECO:0000256" key="7">
    <source>
        <dbReference type="SAM" id="SignalP"/>
    </source>
</evidence>
<dbReference type="PANTHER" id="PTHR23301:SF0">
    <property type="entry name" value="CHITIN-BINDING TYPE-2 DOMAIN-CONTAINING PROTEIN-RELATED"/>
    <property type="match status" value="1"/>
</dbReference>
<name>A0A9B0BKU8_BOMTE</name>
<feature type="compositionally biased region" description="Low complexity" evidence="6">
    <location>
        <begin position="95"/>
        <end position="107"/>
    </location>
</feature>
<dbReference type="SUPFAM" id="SSF57625">
    <property type="entry name" value="Invertebrate chitin-binding proteins"/>
    <property type="match status" value="1"/>
</dbReference>
<evidence type="ECO:0000256" key="3">
    <source>
        <dbReference type="ARBA" id="ARBA00022737"/>
    </source>
</evidence>
<evidence type="ECO:0000259" key="8">
    <source>
        <dbReference type="PROSITE" id="PS50940"/>
    </source>
</evidence>
<dbReference type="Gene3D" id="2.170.140.10">
    <property type="entry name" value="Chitin binding domain"/>
    <property type="match status" value="1"/>
</dbReference>
<keyword evidence="1" id="KW-0147">Chitin-binding</keyword>
<sequence length="116" mass="12686">MKAIFVLALTAVVAFASTTPPPECPSGNGHIMFLPNPDDCSSFYQCDREEPLLMQCNEGLEFNPKLKICDWPKKFVSCKRQPSTTADPSYHHTHSSTPSPATSSASPDMVPEEVTV</sequence>
<dbReference type="InterPro" id="IPR002557">
    <property type="entry name" value="Chitin-bd_dom"/>
</dbReference>
<dbReference type="InterPro" id="IPR036508">
    <property type="entry name" value="Chitin-bd_dom_sf"/>
</dbReference>
<dbReference type="PANTHER" id="PTHR23301">
    <property type="entry name" value="CHITIN BINDING PERITROPHIN-A"/>
    <property type="match status" value="1"/>
</dbReference>
<accession>A0A9B0BKU8</accession>
<keyword evidence="2 7" id="KW-0732">Signal</keyword>
<evidence type="ECO:0000313" key="9">
    <source>
        <dbReference type="Proteomes" id="UP000835206"/>
    </source>
</evidence>